<evidence type="ECO:0000313" key="2">
    <source>
        <dbReference type="EMBL" id="KAG9242776.1"/>
    </source>
</evidence>
<feature type="compositionally biased region" description="Basic residues" evidence="1">
    <location>
        <begin position="71"/>
        <end position="83"/>
    </location>
</feature>
<dbReference type="AlphaFoldDB" id="A0A9P8CEY6"/>
<gene>
    <name evidence="2" type="ORF">BJ878DRAFT_481715</name>
</gene>
<feature type="region of interest" description="Disordered" evidence="1">
    <location>
        <begin position="46"/>
        <end position="133"/>
    </location>
</feature>
<feature type="compositionally biased region" description="Polar residues" evidence="1">
    <location>
        <begin position="124"/>
        <end position="133"/>
    </location>
</feature>
<proteinExistence type="predicted"/>
<feature type="compositionally biased region" description="Polar residues" evidence="1">
    <location>
        <begin position="154"/>
        <end position="170"/>
    </location>
</feature>
<keyword evidence="3" id="KW-1185">Reference proteome</keyword>
<reference evidence="2" key="1">
    <citation type="journal article" date="2021" name="IMA Fungus">
        <title>Genomic characterization of three marine fungi, including Emericellopsis atlantica sp. nov. with signatures of a generalist lifestyle and marine biomass degradation.</title>
        <authorList>
            <person name="Hagestad O.C."/>
            <person name="Hou L."/>
            <person name="Andersen J.H."/>
            <person name="Hansen E.H."/>
            <person name="Altermark B."/>
            <person name="Li C."/>
            <person name="Kuhnert E."/>
            <person name="Cox R.J."/>
            <person name="Crous P.W."/>
            <person name="Spatafora J.W."/>
            <person name="Lail K."/>
            <person name="Amirebrahimi M."/>
            <person name="Lipzen A."/>
            <person name="Pangilinan J."/>
            <person name="Andreopoulos W."/>
            <person name="Hayes R.D."/>
            <person name="Ng V."/>
            <person name="Grigoriev I.V."/>
            <person name="Jackson S.A."/>
            <person name="Sutton T.D.S."/>
            <person name="Dobson A.D.W."/>
            <person name="Rama T."/>
        </authorList>
    </citation>
    <scope>NUCLEOTIDE SEQUENCE</scope>
    <source>
        <strain evidence="2">TRa3180A</strain>
    </source>
</reference>
<sequence length="278" mass="31901">MVILGGLEIVAAGYLIHKHKKTKRERERLAEEAAALEESSYPLFSDCHHHNHSSHYSHAHPHPQRPSSHNDHKHSHHSHHSHSQSKIYLQPEPESDEERKERRRRRREKKRREQEAEERYHANGRTSSAPGIGRVQTQVQVAPGVVAGWPANWKQGQTQPVQPPQAQSLPQVAPPAQVSTGHEYPQDVKYGFVPEIPHEHYPQPPSYSGSEEHLSSRERRDERREMERLEVGNRRERRSDSPMLGVYDENSRSPAPRVTFSTEDVILGGSNAPPEYRP</sequence>
<feature type="compositionally biased region" description="Basic residues" evidence="1">
    <location>
        <begin position="49"/>
        <end position="63"/>
    </location>
</feature>
<feature type="compositionally biased region" description="Basic and acidic residues" evidence="1">
    <location>
        <begin position="210"/>
        <end position="240"/>
    </location>
</feature>
<evidence type="ECO:0000313" key="3">
    <source>
        <dbReference type="Proteomes" id="UP000887226"/>
    </source>
</evidence>
<protein>
    <submittedName>
        <fullName evidence="2">Uncharacterized protein</fullName>
    </submittedName>
</protein>
<dbReference type="EMBL" id="MU254038">
    <property type="protein sequence ID" value="KAG9242776.1"/>
    <property type="molecule type" value="Genomic_DNA"/>
</dbReference>
<feature type="region of interest" description="Disordered" evidence="1">
    <location>
        <begin position="150"/>
        <end position="278"/>
    </location>
</feature>
<comment type="caution">
    <text evidence="2">The sequence shown here is derived from an EMBL/GenBank/DDBJ whole genome shotgun (WGS) entry which is preliminary data.</text>
</comment>
<organism evidence="2 3">
    <name type="scientific">Calycina marina</name>
    <dbReference type="NCBI Taxonomy" id="1763456"/>
    <lineage>
        <taxon>Eukaryota</taxon>
        <taxon>Fungi</taxon>
        <taxon>Dikarya</taxon>
        <taxon>Ascomycota</taxon>
        <taxon>Pezizomycotina</taxon>
        <taxon>Leotiomycetes</taxon>
        <taxon>Helotiales</taxon>
        <taxon>Pezizellaceae</taxon>
        <taxon>Calycina</taxon>
    </lineage>
</organism>
<evidence type="ECO:0000256" key="1">
    <source>
        <dbReference type="SAM" id="MobiDB-lite"/>
    </source>
</evidence>
<accession>A0A9P8CEY6</accession>
<feature type="compositionally biased region" description="Basic and acidic residues" evidence="1">
    <location>
        <begin position="111"/>
        <end position="121"/>
    </location>
</feature>
<feature type="compositionally biased region" description="Basic residues" evidence="1">
    <location>
        <begin position="101"/>
        <end position="110"/>
    </location>
</feature>
<name>A0A9P8CEY6_9HELO</name>
<dbReference type="Proteomes" id="UP000887226">
    <property type="component" value="Unassembled WGS sequence"/>
</dbReference>